<evidence type="ECO:0000313" key="2">
    <source>
        <dbReference type="EMBL" id="NVN38848.1"/>
    </source>
</evidence>
<protein>
    <submittedName>
        <fullName evidence="2">FkbM family methyltransferase</fullName>
    </submittedName>
</protein>
<dbReference type="PANTHER" id="PTHR34203">
    <property type="entry name" value="METHYLTRANSFERASE, FKBM FAMILY PROTEIN"/>
    <property type="match status" value="1"/>
</dbReference>
<organism evidence="2 3">
    <name type="scientific">Komagataeibacter swingsii</name>
    <dbReference type="NCBI Taxonomy" id="215220"/>
    <lineage>
        <taxon>Bacteria</taxon>
        <taxon>Pseudomonadati</taxon>
        <taxon>Pseudomonadota</taxon>
        <taxon>Alphaproteobacteria</taxon>
        <taxon>Acetobacterales</taxon>
        <taxon>Acetobacteraceae</taxon>
        <taxon>Komagataeibacter</taxon>
    </lineage>
</organism>
<comment type="caution">
    <text evidence="2">The sequence shown here is derived from an EMBL/GenBank/DDBJ whole genome shotgun (WGS) entry which is preliminary data.</text>
</comment>
<evidence type="ECO:0000313" key="3">
    <source>
        <dbReference type="Proteomes" id="UP000522590"/>
    </source>
</evidence>
<dbReference type="GO" id="GO:0032259">
    <property type="term" value="P:methylation"/>
    <property type="evidence" value="ECO:0007669"/>
    <property type="project" value="UniProtKB-KW"/>
</dbReference>
<keyword evidence="2" id="KW-0489">Methyltransferase</keyword>
<keyword evidence="2" id="KW-0808">Transferase</keyword>
<dbReference type="InterPro" id="IPR006342">
    <property type="entry name" value="FkbM_mtfrase"/>
</dbReference>
<evidence type="ECO:0000259" key="1">
    <source>
        <dbReference type="Pfam" id="PF05050"/>
    </source>
</evidence>
<dbReference type="PANTHER" id="PTHR34203:SF13">
    <property type="entry name" value="EXPRESSED PROTEIN"/>
    <property type="match status" value="1"/>
</dbReference>
<dbReference type="InterPro" id="IPR052514">
    <property type="entry name" value="SAM-dependent_MTase"/>
</dbReference>
<dbReference type="Proteomes" id="UP000522590">
    <property type="component" value="Unassembled WGS sequence"/>
</dbReference>
<sequence length="324" mass="35767">MSSSITDEDIICSIEMILGWTPDQALIDYHRGLGFPDRKALGQYIMSTEEFQKKIRSSQKIPLFLGDRIMGYTHKGEVIYLVPTDLDITPAVLRSGQHEPHVEQLIARAVNPGDTTVDIGCNVGYHTLTIAAAVGEHGKVYGFEANPALLPLLKSTLFINGYTTFRGTGRVDLFLNAVADKSGSIILENAPGHSGSGHVVNETPTSDFGAEYSIRTEVPAVRLDDVLRESKPIDFIHMDIEGAEPLAIKGGIELIKRSPNLKIVSEWAVGMMRTLADVDLYIKFLVENGFRFWHVGENLTPVNTTDLLNISHCDLFISRNDPDF</sequence>
<proteinExistence type="predicted"/>
<reference evidence="2 3" key="1">
    <citation type="submission" date="2020-06" db="EMBL/GenBank/DDBJ databases">
        <title>Description of novel acetic acid bacteria.</title>
        <authorList>
            <person name="Sombolestani A."/>
        </authorList>
    </citation>
    <scope>NUCLEOTIDE SEQUENCE [LARGE SCALE GENOMIC DNA]</scope>
    <source>
        <strain evidence="2 3">LMG 25</strain>
    </source>
</reference>
<feature type="domain" description="Methyltransferase FkbM" evidence="1">
    <location>
        <begin position="118"/>
        <end position="292"/>
    </location>
</feature>
<dbReference type="AlphaFoldDB" id="A0A850P4F6"/>
<gene>
    <name evidence="2" type="ORF">HUK81_18690</name>
</gene>
<dbReference type="Gene3D" id="3.40.50.150">
    <property type="entry name" value="Vaccinia Virus protein VP39"/>
    <property type="match status" value="1"/>
</dbReference>
<name>A0A850P4F6_9PROT</name>
<dbReference type="EMBL" id="JABXXS010000172">
    <property type="protein sequence ID" value="NVN38848.1"/>
    <property type="molecule type" value="Genomic_DNA"/>
</dbReference>
<dbReference type="InterPro" id="IPR029063">
    <property type="entry name" value="SAM-dependent_MTases_sf"/>
</dbReference>
<dbReference type="RefSeq" id="WP_176644235.1">
    <property type="nucleotide sequence ID" value="NZ_JABXXS010000172.1"/>
</dbReference>
<dbReference type="Pfam" id="PF05050">
    <property type="entry name" value="Methyltransf_21"/>
    <property type="match status" value="1"/>
</dbReference>
<dbReference type="GO" id="GO:0008168">
    <property type="term" value="F:methyltransferase activity"/>
    <property type="evidence" value="ECO:0007669"/>
    <property type="project" value="UniProtKB-KW"/>
</dbReference>
<accession>A0A850P4F6</accession>
<dbReference type="SUPFAM" id="SSF53335">
    <property type="entry name" value="S-adenosyl-L-methionine-dependent methyltransferases"/>
    <property type="match status" value="1"/>
</dbReference>
<dbReference type="NCBIfam" id="TIGR01444">
    <property type="entry name" value="fkbM_fam"/>
    <property type="match status" value="1"/>
</dbReference>